<dbReference type="FunFam" id="1.25.40.10:FF:000225">
    <property type="entry name" value="Protein SMG7"/>
    <property type="match status" value="1"/>
</dbReference>
<keyword evidence="1" id="KW-0677">Repeat</keyword>
<name>A0A0V0IWZ2_SOLCH</name>
<evidence type="ECO:0000256" key="1">
    <source>
        <dbReference type="ARBA" id="ARBA00022737"/>
    </source>
</evidence>
<evidence type="ECO:0000259" key="3">
    <source>
        <dbReference type="Pfam" id="PF10374"/>
    </source>
</evidence>
<dbReference type="PANTHER" id="PTHR15696:SF0">
    <property type="entry name" value="TELOMERASE-BINDING PROTEIN EST1A"/>
    <property type="match status" value="1"/>
</dbReference>
<dbReference type="GO" id="GO:0005697">
    <property type="term" value="C:telomerase holoenzyme complex"/>
    <property type="evidence" value="ECO:0007669"/>
    <property type="project" value="TreeGrafter"/>
</dbReference>
<evidence type="ECO:0000259" key="2">
    <source>
        <dbReference type="Pfam" id="PF10373"/>
    </source>
</evidence>
<dbReference type="EMBL" id="GEDG01001339">
    <property type="protein sequence ID" value="JAP37047.1"/>
    <property type="molecule type" value="Transcribed_RNA"/>
</dbReference>
<dbReference type="InterPro" id="IPR018834">
    <property type="entry name" value="DNA/RNA-bd_Est1-type"/>
</dbReference>
<dbReference type="GO" id="GO:0042162">
    <property type="term" value="F:telomeric DNA binding"/>
    <property type="evidence" value="ECO:0007669"/>
    <property type="project" value="TreeGrafter"/>
</dbReference>
<dbReference type="InterPro" id="IPR019458">
    <property type="entry name" value="Est1-like_N"/>
</dbReference>
<organism evidence="4">
    <name type="scientific">Solanum chacoense</name>
    <name type="common">Chaco potato</name>
    <dbReference type="NCBI Taxonomy" id="4108"/>
    <lineage>
        <taxon>Eukaryota</taxon>
        <taxon>Viridiplantae</taxon>
        <taxon>Streptophyta</taxon>
        <taxon>Embryophyta</taxon>
        <taxon>Tracheophyta</taxon>
        <taxon>Spermatophyta</taxon>
        <taxon>Magnoliopsida</taxon>
        <taxon>eudicotyledons</taxon>
        <taxon>Gunneridae</taxon>
        <taxon>Pentapetalae</taxon>
        <taxon>asterids</taxon>
        <taxon>lamiids</taxon>
        <taxon>Solanales</taxon>
        <taxon>Solanaceae</taxon>
        <taxon>Solanoideae</taxon>
        <taxon>Solaneae</taxon>
        <taxon>Solanum</taxon>
    </lineage>
</organism>
<sequence length="987" mass="110678">MDADSAAAFNDQKEKLNTFLEIANTEKQLLTSIYSKGLLHKDIQELYHKARASYENIIVNNYEVVGLQEVEFSLWKLHYKHIDEFRKRIRQANAEKKKIETHEGDSSATREIDNHMEGLKSFLSEATEFYQELTKKLRQSCGLPRELLLCKNGSMSLPLVPMKLPQCQYACHRFLICLGDLARYGELCKKPDAFKWSLAATYYFEASRIWPDSGNPHNQLALLATYTGDPFLALYHCVRSLAVKEPFPDAWNNLMLLFEENRSSILHSYSSGACLDLLKPSVWCSMDAINRATSGSLNKNMPEAAETVTSGKADIWLLFVRLMSFFLVYSSLEDFLSTLASTVRQLEGLVVMDDDELKASLESYQLMDPSRRGPYRALQLVSVFIFIFHSLTESGDGLDPKKDNKQQSALTELAVAATFICAGRLVEKAATRNSTQTCPLLPTVCVFVEWLVNILDRAEAHARDEKVQSAISYFFGALADLLNRLDPCENELALESTALWEDHELKGFHPMAHAHKSLDFTSHLECIDNFSSKSVCRSQRIFRAASKLAHRSSHSRKWISYDKTDKRFHIMDSELADRGKPGVAESVSTLPPKETYQNNCGMAMENGESQDHPCLSSQSVTTDEEEVILFKPITRHNSEPIYTSGTSCDQFSINVINGTAASDESLRRATSLISEQSNPQNDIFSFRPESTNLRYNKPLKQSAAFPAGPPSLNAWVLEKESPRNERGLRELNRQQLSPIDELASESLSGLSLNETRDHNVRSMPVSAAIHDTPPPYVTPVPSAPLLPEDASWFKGNSSVFPNKSAFGTKEGDGILGASPVGGYSSPSTVRGPLDFVAGAPRFVEGYPPLLGMSSSEWLYHYRNSQNFERVSNLVWPVHSNAPATYGNLNATNLTRFDVLDQWGNHLASSPMVYLESPQLHPSPPLAYGAEEQIIDKHFLGYQRASPYVCGTGMDFRQEQPTLLNYLKERERQIPPESQYKGPNFMGN</sequence>
<dbReference type="Pfam" id="PF10373">
    <property type="entry name" value="EST1_DNA_bind"/>
    <property type="match status" value="1"/>
</dbReference>
<dbReference type="InterPro" id="IPR045153">
    <property type="entry name" value="Est1/Ebs1-like"/>
</dbReference>
<evidence type="ECO:0000313" key="4">
    <source>
        <dbReference type="EMBL" id="JAP37047.1"/>
    </source>
</evidence>
<dbReference type="SUPFAM" id="SSF48452">
    <property type="entry name" value="TPR-like"/>
    <property type="match status" value="1"/>
</dbReference>
<protein>
    <submittedName>
        <fullName evidence="4">Uncharacterized protein</fullName>
    </submittedName>
</protein>
<dbReference type="GO" id="GO:0000184">
    <property type="term" value="P:nuclear-transcribed mRNA catabolic process, nonsense-mediated decay"/>
    <property type="evidence" value="ECO:0007669"/>
    <property type="project" value="TreeGrafter"/>
</dbReference>
<feature type="domain" description="Telomerase activating protein Est1-like N-terminal" evidence="3">
    <location>
        <begin position="70"/>
        <end position="188"/>
    </location>
</feature>
<dbReference type="InterPro" id="IPR011990">
    <property type="entry name" value="TPR-like_helical_dom_sf"/>
</dbReference>
<dbReference type="GO" id="GO:0070034">
    <property type="term" value="F:telomerase RNA binding"/>
    <property type="evidence" value="ECO:0007669"/>
    <property type="project" value="TreeGrafter"/>
</dbReference>
<dbReference type="Gene3D" id="1.25.40.10">
    <property type="entry name" value="Tetratricopeptide repeat domain"/>
    <property type="match status" value="1"/>
</dbReference>
<proteinExistence type="predicted"/>
<reference evidence="4" key="1">
    <citation type="submission" date="2015-12" db="EMBL/GenBank/DDBJ databases">
        <title>Gene expression during late stages of embryo sac development: a critical building block for successful pollen-pistil interactions.</title>
        <authorList>
            <person name="Liu Y."/>
            <person name="Joly V."/>
            <person name="Sabar M."/>
            <person name="Matton D.P."/>
        </authorList>
    </citation>
    <scope>NUCLEOTIDE SEQUENCE</scope>
</reference>
<dbReference type="AlphaFoldDB" id="A0A0V0IWZ2"/>
<dbReference type="PANTHER" id="PTHR15696">
    <property type="entry name" value="SMG-7 SUPPRESSOR WITH MORPHOLOGICAL EFFECT ON GENITALIA PROTEIN 7"/>
    <property type="match status" value="1"/>
</dbReference>
<accession>A0A0V0IWZ2</accession>
<dbReference type="Pfam" id="PF10374">
    <property type="entry name" value="EST1"/>
    <property type="match status" value="1"/>
</dbReference>
<feature type="domain" description="DNA/RNA-binding" evidence="2">
    <location>
        <begin position="199"/>
        <end position="514"/>
    </location>
</feature>